<name>A0A0H5DS28_9BACT</name>
<accession>A0A0H5DS28</accession>
<feature type="signal peptide" evidence="1">
    <location>
        <begin position="1"/>
        <end position="17"/>
    </location>
</feature>
<dbReference type="GO" id="GO:0016872">
    <property type="term" value="F:intramolecular lyase activity"/>
    <property type="evidence" value="ECO:0007669"/>
    <property type="project" value="InterPro"/>
</dbReference>
<evidence type="ECO:0000313" key="3">
    <source>
        <dbReference type="EMBL" id="CRX39526.1"/>
    </source>
</evidence>
<dbReference type="AlphaFoldDB" id="A0A0H5DS28"/>
<dbReference type="Pfam" id="PF16036">
    <property type="entry name" value="Chalcone_3"/>
    <property type="match status" value="1"/>
</dbReference>
<dbReference type="InterPro" id="IPR036298">
    <property type="entry name" value="Chalcone_isomerase_sf"/>
</dbReference>
<dbReference type="OrthoDB" id="9795336at2"/>
<evidence type="ECO:0000259" key="2">
    <source>
        <dbReference type="Pfam" id="PF16036"/>
    </source>
</evidence>
<evidence type="ECO:0000313" key="4">
    <source>
        <dbReference type="Proteomes" id="UP000220251"/>
    </source>
</evidence>
<evidence type="ECO:0000256" key="1">
    <source>
        <dbReference type="SAM" id="SignalP"/>
    </source>
</evidence>
<organism evidence="3 4">
    <name type="scientific">Estrella lausannensis</name>
    <dbReference type="NCBI Taxonomy" id="483423"/>
    <lineage>
        <taxon>Bacteria</taxon>
        <taxon>Pseudomonadati</taxon>
        <taxon>Chlamydiota</taxon>
        <taxon>Chlamydiia</taxon>
        <taxon>Parachlamydiales</taxon>
        <taxon>Candidatus Criblamydiaceae</taxon>
        <taxon>Estrella</taxon>
    </lineage>
</organism>
<proteinExistence type="predicted"/>
<reference evidence="4" key="1">
    <citation type="submission" date="2015-06" db="EMBL/GenBank/DDBJ databases">
        <authorList>
            <person name="Bertelli C."/>
        </authorList>
    </citation>
    <scope>NUCLEOTIDE SEQUENCE [LARGE SCALE GENOMIC DNA]</scope>
    <source>
        <strain evidence="4">CRIB-30</strain>
    </source>
</reference>
<feature type="chain" id="PRO_5005217846" evidence="1">
    <location>
        <begin position="18"/>
        <end position="191"/>
    </location>
</feature>
<protein>
    <submittedName>
        <fullName evidence="3">Putative chalcone isomerase</fullName>
    </submittedName>
</protein>
<keyword evidence="3" id="KW-0413">Isomerase</keyword>
<dbReference type="InterPro" id="IPR016088">
    <property type="entry name" value="Chalcone_isomerase_3-sand"/>
</dbReference>
<sequence>MRPILSLMLLFATPNFAETFDFPSHVQLRVNNLIYTMDKTGETTKGELYSIAHYLQGAIEAQERVILVQIFSDGEAKEFLIEWMKDFKQDEIKKELKSSFEKALDKKELAEHEKEIASFINFFNQDVKAKDQIKILWMAKGQLQVFYGSDLKGEINSIPFAKAVWKVWLGPKSVVNKSLLIDDYIDIQQSY</sequence>
<feature type="domain" description="Chalcone isomerase" evidence="2">
    <location>
        <begin position="47"/>
        <end position="174"/>
    </location>
</feature>
<keyword evidence="1" id="KW-0732">Signal</keyword>
<gene>
    <name evidence="3" type="ORF">ELAC_2206</name>
</gene>
<dbReference type="InterPro" id="IPR016087">
    <property type="entry name" value="Chalcone_isomerase"/>
</dbReference>
<dbReference type="RefSeq" id="WP_158227877.1">
    <property type="nucleotide sequence ID" value="NZ_CWGJ01000028.1"/>
</dbReference>
<keyword evidence="4" id="KW-1185">Reference proteome</keyword>
<dbReference type="Gene3D" id="3.50.70.10">
    <property type="match status" value="1"/>
</dbReference>
<dbReference type="Proteomes" id="UP000220251">
    <property type="component" value="Unassembled WGS sequence"/>
</dbReference>
<dbReference type="EMBL" id="CWGJ01000028">
    <property type="protein sequence ID" value="CRX39526.1"/>
    <property type="molecule type" value="Genomic_DNA"/>
</dbReference>
<dbReference type="SUPFAM" id="SSF54626">
    <property type="entry name" value="Chalcone isomerase"/>
    <property type="match status" value="1"/>
</dbReference>